<proteinExistence type="predicted"/>
<dbReference type="HOGENOM" id="CLU_002220_4_0_1"/>
<dbReference type="PANTHER" id="PTHR43439">
    <property type="entry name" value="PHENYLACETATE-COENZYME A LIGASE"/>
    <property type="match status" value="1"/>
</dbReference>
<dbReference type="AlphaFoldDB" id="D8QLD3"/>
<dbReference type="InterPro" id="IPR051414">
    <property type="entry name" value="Adenylate-forming_Reductase"/>
</dbReference>
<keyword evidence="2" id="KW-0597">Phosphoprotein</keyword>
<evidence type="ECO:0000256" key="2">
    <source>
        <dbReference type="ARBA" id="ARBA00022553"/>
    </source>
</evidence>
<sequence length="696" mass="76071">MPTHEEDWAEWRWIELDANAAIEWEKQEDGTEELIIPADGNHWHMPAVKNMANRPGYATSDLWVAHPTKPYLRRIVGRKDDVIVHSTGEKTVPAPMEGKILKSPLVAAVVMFGRGRDEAGILVEPAAGYAVDTKDDARIAVYRDGIWPVVEEANRNAPAYSRIFKELILVARPDTPLPRTDKGTVVRKRALQLYNDEIEKLYEALEDQGGEKDVAAPNSWDVSAVENWLSKQMRDITGREMDRAVDLFEQGFDSLNNTVLRNRLLGALKADASTASATSKITQNIVYAHPSIEKLATFLSKLAHGEASEGVDNEADVKRTIIAMAAKHSEGLPGYVDATTLPQYIPAEVAKPELPVTVLMTGTTGNLGADMLAQLLRDERVSRVYTIERAGSAGAKDRQRTRFEDKGLDAGLLESEKLVSLEGDVCKEQLGQSEEVYAEMLDTVSLIFHVAWRLDFNLGITAFEPNIRSTRALLDFARASASAHASTFRFVFTNSIGATLSWDYASKGPVPEELLEDPGVAIAGGGYGHAKYAAERVLAAGGVPFTSVRVGQITGDPPRGAWATTDWFPILVKTSVALGVLPSDGQVSARGKVDVCGLLNLSPQEVSWLPSNAVAGTLIDAAFDENGLAPSHNIVHPHTIRWSEMIKDVQRSLKNQLDRDLPIVPFPEWFAKLEAAAADPSVNALDVVSDLHTRTP</sequence>
<evidence type="ECO:0000259" key="3">
    <source>
        <dbReference type="SMART" id="SM00823"/>
    </source>
</evidence>
<dbReference type="SUPFAM" id="SSF47336">
    <property type="entry name" value="ACP-like"/>
    <property type="match status" value="1"/>
</dbReference>
<organism evidence="5">
    <name type="scientific">Schizophyllum commune (strain H4-8 / FGSC 9210)</name>
    <name type="common">Split gill fungus</name>
    <dbReference type="NCBI Taxonomy" id="578458"/>
    <lineage>
        <taxon>Eukaryota</taxon>
        <taxon>Fungi</taxon>
        <taxon>Dikarya</taxon>
        <taxon>Basidiomycota</taxon>
        <taxon>Agaricomycotina</taxon>
        <taxon>Agaricomycetes</taxon>
        <taxon>Agaricomycetidae</taxon>
        <taxon>Agaricales</taxon>
        <taxon>Schizophyllaceae</taxon>
        <taxon>Schizophyllum</taxon>
    </lineage>
</organism>
<dbReference type="Gene3D" id="3.40.50.720">
    <property type="entry name" value="NAD(P)-binding Rossmann-like Domain"/>
    <property type="match status" value="1"/>
</dbReference>
<evidence type="ECO:0000256" key="1">
    <source>
        <dbReference type="ARBA" id="ARBA00022450"/>
    </source>
</evidence>
<dbReference type="Pfam" id="PF07993">
    <property type="entry name" value="NAD_binding_4"/>
    <property type="match status" value="1"/>
</dbReference>
<dbReference type="PANTHER" id="PTHR43439:SF2">
    <property type="entry name" value="ENZYME, PUTATIVE (JCVI)-RELATED"/>
    <property type="match status" value="1"/>
</dbReference>
<dbReference type="Pfam" id="PF23562">
    <property type="entry name" value="AMP-binding_C_3"/>
    <property type="match status" value="1"/>
</dbReference>
<dbReference type="Gene3D" id="1.10.1200.10">
    <property type="entry name" value="ACP-like"/>
    <property type="match status" value="1"/>
</dbReference>
<keyword evidence="1" id="KW-0596">Phosphopantetheine</keyword>
<dbReference type="InterPro" id="IPR036736">
    <property type="entry name" value="ACP-like_sf"/>
</dbReference>
<dbReference type="SMART" id="SM00823">
    <property type="entry name" value="PKS_PP"/>
    <property type="match status" value="1"/>
</dbReference>
<evidence type="ECO:0000313" key="5">
    <source>
        <dbReference type="Proteomes" id="UP000007431"/>
    </source>
</evidence>
<dbReference type="eggNOG" id="KOG1178">
    <property type="taxonomic scope" value="Eukaryota"/>
</dbReference>
<keyword evidence="5" id="KW-1185">Reference proteome</keyword>
<accession>D8QLD3</accession>
<dbReference type="InterPro" id="IPR020806">
    <property type="entry name" value="PKS_PP-bd"/>
</dbReference>
<name>D8QLD3_SCHCM</name>
<dbReference type="Proteomes" id="UP000007431">
    <property type="component" value="Unassembled WGS sequence"/>
</dbReference>
<evidence type="ECO:0000313" key="4">
    <source>
        <dbReference type="EMBL" id="EFI91239.1"/>
    </source>
</evidence>
<gene>
    <name evidence="4" type="ORF">SCHCODRAFT_62456</name>
</gene>
<dbReference type="SUPFAM" id="SSF56801">
    <property type="entry name" value="Acetyl-CoA synthetase-like"/>
    <property type="match status" value="1"/>
</dbReference>
<dbReference type="OMA" id="QTESHIV"/>
<dbReference type="InParanoid" id="D8QLD3"/>
<dbReference type="SUPFAM" id="SSF51735">
    <property type="entry name" value="NAD(P)-binding Rossmann-fold domains"/>
    <property type="match status" value="1"/>
</dbReference>
<dbReference type="STRING" id="578458.D8QLD3"/>
<protein>
    <recommendedName>
        <fullName evidence="3">Polyketide synthase-like phosphopantetheine-binding domain-containing protein</fullName>
    </recommendedName>
</protein>
<dbReference type="InterPro" id="IPR036291">
    <property type="entry name" value="NAD(P)-bd_dom_sf"/>
</dbReference>
<dbReference type="EMBL" id="GL377318">
    <property type="protein sequence ID" value="EFI91239.1"/>
    <property type="molecule type" value="Genomic_DNA"/>
</dbReference>
<reference evidence="4 5" key="1">
    <citation type="journal article" date="2010" name="Nat. Biotechnol.">
        <title>Genome sequence of the model mushroom Schizophyllum commune.</title>
        <authorList>
            <person name="Ohm R.A."/>
            <person name="de Jong J.F."/>
            <person name="Lugones L.G."/>
            <person name="Aerts A."/>
            <person name="Kothe E."/>
            <person name="Stajich J.E."/>
            <person name="de Vries R.P."/>
            <person name="Record E."/>
            <person name="Levasseur A."/>
            <person name="Baker S.E."/>
            <person name="Bartholomew K.A."/>
            <person name="Coutinho P.M."/>
            <person name="Erdmann S."/>
            <person name="Fowler T.J."/>
            <person name="Gathman A.C."/>
            <person name="Lombard V."/>
            <person name="Henrissat B."/>
            <person name="Knabe N."/>
            <person name="Kuees U."/>
            <person name="Lilly W.W."/>
            <person name="Lindquist E."/>
            <person name="Lucas S."/>
            <person name="Magnuson J.K."/>
            <person name="Piumi F."/>
            <person name="Raudaskoski M."/>
            <person name="Salamov A."/>
            <person name="Schmutz J."/>
            <person name="Schwarze F.W.M.R."/>
            <person name="vanKuyk P.A."/>
            <person name="Horton J.S."/>
            <person name="Grigoriev I.V."/>
            <person name="Woesten H.A.B."/>
        </authorList>
    </citation>
    <scope>NUCLEOTIDE SEQUENCE [LARGE SCALE GENOMIC DNA]</scope>
    <source>
        <strain evidence="5">H4-8 / FGSC 9210</strain>
    </source>
</reference>
<dbReference type="InterPro" id="IPR013120">
    <property type="entry name" value="FAR_NAD-bd"/>
</dbReference>
<dbReference type="GO" id="GO:0031177">
    <property type="term" value="F:phosphopantetheine binding"/>
    <property type="evidence" value="ECO:0007669"/>
    <property type="project" value="InterPro"/>
</dbReference>
<dbReference type="VEuPathDB" id="FungiDB:SCHCODRAFT_02558552"/>
<feature type="domain" description="Polyketide synthase-like phosphopantetheine-binding" evidence="3">
    <location>
        <begin position="226"/>
        <end position="303"/>
    </location>
</feature>